<name>Z9JNV1_9MICO</name>
<dbReference type="OrthoDB" id="4793224at2"/>
<feature type="region of interest" description="Disordered" evidence="1">
    <location>
        <begin position="255"/>
        <end position="275"/>
    </location>
</feature>
<dbReference type="AlphaFoldDB" id="Z9JNV1"/>
<protein>
    <submittedName>
        <fullName evidence="3">Uncharacterized protein</fullName>
    </submittedName>
</protein>
<evidence type="ECO:0000313" key="3">
    <source>
        <dbReference type="EMBL" id="EWS80065.1"/>
    </source>
</evidence>
<dbReference type="EMBL" id="JDYK01000020">
    <property type="protein sequence ID" value="EWS80065.1"/>
    <property type="molecule type" value="Genomic_DNA"/>
</dbReference>
<keyword evidence="2" id="KW-0472">Membrane</keyword>
<feature type="transmembrane region" description="Helical" evidence="2">
    <location>
        <begin position="143"/>
        <end position="166"/>
    </location>
</feature>
<dbReference type="STRING" id="396014.BF93_08400"/>
<dbReference type="eggNOG" id="ENOG503477U">
    <property type="taxonomic scope" value="Bacteria"/>
</dbReference>
<feature type="region of interest" description="Disordered" evidence="1">
    <location>
        <begin position="41"/>
        <end position="64"/>
    </location>
</feature>
<proteinExistence type="predicted"/>
<evidence type="ECO:0000313" key="4">
    <source>
        <dbReference type="Proteomes" id="UP000023067"/>
    </source>
</evidence>
<sequence length="275" mass="29635">MSASESSPATTVYRGRRDGHEYEIRARHPFLEARAELVIDGVLHEPVRERSRTPEPSQDDEDADGITVTMQEGFSSATYQVRRPDEEGELRDAERIVVRTAWRGAGEVDVTDALGLDAQPLRPEPGSASAAREERRAAHPLRFALVAAGGRAAGFLLPLLGIGALLSGVLRPVRRWVAEVTAPVREALAPVGEAISAVREALFGWIPDISLPDFGLSLPDLPDLPGWVGDVLVPAVVVLGAGAAAWHGVRRRARRLEQAGEDEQSPDDGSSSPMR</sequence>
<dbReference type="HOGENOM" id="CLU_1010737_0_0_11"/>
<organism evidence="3 4">
    <name type="scientific">Brachybacterium phenoliresistens</name>
    <dbReference type="NCBI Taxonomy" id="396014"/>
    <lineage>
        <taxon>Bacteria</taxon>
        <taxon>Bacillati</taxon>
        <taxon>Actinomycetota</taxon>
        <taxon>Actinomycetes</taxon>
        <taxon>Micrococcales</taxon>
        <taxon>Dermabacteraceae</taxon>
        <taxon>Brachybacterium</taxon>
    </lineage>
</organism>
<evidence type="ECO:0000256" key="1">
    <source>
        <dbReference type="SAM" id="MobiDB-lite"/>
    </source>
</evidence>
<keyword evidence="2" id="KW-1133">Transmembrane helix</keyword>
<dbReference type="Proteomes" id="UP000023067">
    <property type="component" value="Unassembled WGS sequence"/>
</dbReference>
<keyword evidence="4" id="KW-1185">Reference proteome</keyword>
<evidence type="ECO:0000256" key="2">
    <source>
        <dbReference type="SAM" id="Phobius"/>
    </source>
</evidence>
<comment type="caution">
    <text evidence="3">The sequence shown here is derived from an EMBL/GenBank/DDBJ whole genome shotgun (WGS) entry which is preliminary data.</text>
</comment>
<accession>Z9JNV1</accession>
<gene>
    <name evidence="3" type="ORF">BF93_08400</name>
</gene>
<feature type="compositionally biased region" description="Basic and acidic residues" evidence="1">
    <location>
        <begin position="41"/>
        <end position="53"/>
    </location>
</feature>
<feature type="transmembrane region" description="Helical" evidence="2">
    <location>
        <begin position="224"/>
        <end position="246"/>
    </location>
</feature>
<keyword evidence="2" id="KW-0812">Transmembrane</keyword>
<reference evidence="3 4" key="1">
    <citation type="submission" date="2014-02" db="EMBL/GenBank/DDBJ databases">
        <title>Genome sequence of Brachybacterium phenoliresistens strain W13A50.</title>
        <authorList>
            <person name="Wang X."/>
        </authorList>
    </citation>
    <scope>NUCLEOTIDE SEQUENCE [LARGE SCALE GENOMIC DNA]</scope>
    <source>
        <strain evidence="3 4">W13A50</strain>
    </source>
</reference>
<dbReference type="RefSeq" id="WP_038373984.1">
    <property type="nucleotide sequence ID" value="NZ_KK070003.1"/>
</dbReference>